<dbReference type="PANTHER" id="PTHR45693">
    <property type="entry name" value="TRANSCRIPTION FACTOR TGA9"/>
    <property type="match status" value="1"/>
</dbReference>
<dbReference type="GO" id="GO:0005634">
    <property type="term" value="C:nucleus"/>
    <property type="evidence" value="ECO:0007669"/>
    <property type="project" value="UniProtKB-SubCell"/>
</dbReference>
<keyword evidence="10" id="KW-1185">Reference proteome</keyword>
<evidence type="ECO:0000259" key="8">
    <source>
        <dbReference type="PROSITE" id="PS51806"/>
    </source>
</evidence>
<evidence type="ECO:0000256" key="5">
    <source>
        <dbReference type="ARBA" id="ARBA00023163"/>
    </source>
</evidence>
<evidence type="ECO:0000313" key="10">
    <source>
        <dbReference type="Proteomes" id="UP000249390"/>
    </source>
</evidence>
<accession>A0A328D5F2</accession>
<keyword evidence="2" id="KW-0805">Transcription regulation</keyword>
<keyword evidence="3" id="KW-0238">DNA-binding</keyword>
<keyword evidence="6" id="KW-0539">Nucleus</keyword>
<dbReference type="GO" id="GO:0003700">
    <property type="term" value="F:DNA-binding transcription factor activity"/>
    <property type="evidence" value="ECO:0007669"/>
    <property type="project" value="InterPro"/>
</dbReference>
<evidence type="ECO:0000256" key="3">
    <source>
        <dbReference type="ARBA" id="ARBA00023125"/>
    </source>
</evidence>
<proteinExistence type="predicted"/>
<evidence type="ECO:0000256" key="7">
    <source>
        <dbReference type="SAM" id="Coils"/>
    </source>
</evidence>
<gene>
    <name evidence="9" type="ORF">DM860_006714</name>
</gene>
<keyword evidence="4" id="KW-0010">Activator</keyword>
<evidence type="ECO:0000256" key="4">
    <source>
        <dbReference type="ARBA" id="ARBA00023159"/>
    </source>
</evidence>
<keyword evidence="7" id="KW-0175">Coiled coil</keyword>
<evidence type="ECO:0000256" key="6">
    <source>
        <dbReference type="ARBA" id="ARBA00023242"/>
    </source>
</evidence>
<organism evidence="9 10">
    <name type="scientific">Cuscuta australis</name>
    <dbReference type="NCBI Taxonomy" id="267555"/>
    <lineage>
        <taxon>Eukaryota</taxon>
        <taxon>Viridiplantae</taxon>
        <taxon>Streptophyta</taxon>
        <taxon>Embryophyta</taxon>
        <taxon>Tracheophyta</taxon>
        <taxon>Spermatophyta</taxon>
        <taxon>Magnoliopsida</taxon>
        <taxon>eudicotyledons</taxon>
        <taxon>Gunneridae</taxon>
        <taxon>Pentapetalae</taxon>
        <taxon>asterids</taxon>
        <taxon>lamiids</taxon>
        <taxon>Solanales</taxon>
        <taxon>Convolvulaceae</taxon>
        <taxon>Cuscuteae</taxon>
        <taxon>Cuscuta</taxon>
        <taxon>Cuscuta subgen. Grammica</taxon>
        <taxon>Cuscuta sect. Cleistogrammica</taxon>
    </lineage>
</organism>
<reference evidence="9 10" key="1">
    <citation type="submission" date="2018-06" db="EMBL/GenBank/DDBJ databases">
        <title>The Genome of Cuscuta australis (Dodder) Provides Insight into the Evolution of Plant Parasitism.</title>
        <authorList>
            <person name="Liu H."/>
        </authorList>
    </citation>
    <scope>NUCLEOTIDE SEQUENCE [LARGE SCALE GENOMIC DNA]</scope>
    <source>
        <strain evidence="10">cv. Yunnan</strain>
        <tissue evidence="9">Vines</tissue>
    </source>
</reference>
<protein>
    <recommendedName>
        <fullName evidence="8">DOG1 domain-containing protein</fullName>
    </recommendedName>
</protein>
<comment type="subcellular location">
    <subcellularLocation>
        <location evidence="1">Nucleus</location>
    </subcellularLocation>
</comment>
<dbReference type="EMBL" id="NQVE01000194">
    <property type="protein sequence ID" value="RAL40644.1"/>
    <property type="molecule type" value="Genomic_DNA"/>
</dbReference>
<dbReference type="Proteomes" id="UP000249390">
    <property type="component" value="Unassembled WGS sequence"/>
</dbReference>
<evidence type="ECO:0000256" key="2">
    <source>
        <dbReference type="ARBA" id="ARBA00023015"/>
    </source>
</evidence>
<dbReference type="InterPro" id="IPR004827">
    <property type="entry name" value="bZIP"/>
</dbReference>
<dbReference type="PROSITE" id="PS00036">
    <property type="entry name" value="BZIP_BASIC"/>
    <property type="match status" value="1"/>
</dbReference>
<evidence type="ECO:0000313" key="9">
    <source>
        <dbReference type="EMBL" id="RAL40644.1"/>
    </source>
</evidence>
<dbReference type="AlphaFoldDB" id="A0A328D5F2"/>
<feature type="domain" description="DOG1" evidence="8">
    <location>
        <begin position="156"/>
        <end position="366"/>
    </location>
</feature>
<dbReference type="GO" id="GO:0043565">
    <property type="term" value="F:sequence-specific DNA binding"/>
    <property type="evidence" value="ECO:0007669"/>
    <property type="project" value="InterPro"/>
</dbReference>
<dbReference type="PROSITE" id="PS51806">
    <property type="entry name" value="DOG1"/>
    <property type="match status" value="1"/>
</dbReference>
<keyword evidence="5" id="KW-0804">Transcription</keyword>
<comment type="caution">
    <text evidence="9">The sequence shown here is derived from an EMBL/GenBank/DDBJ whole genome shotgun (WGS) entry which is preliminary data.</text>
</comment>
<dbReference type="Pfam" id="PF14144">
    <property type="entry name" value="DOG1"/>
    <property type="match status" value="1"/>
</dbReference>
<feature type="coiled-coil region" evidence="7">
    <location>
        <begin position="305"/>
        <end position="332"/>
    </location>
</feature>
<dbReference type="GO" id="GO:0006351">
    <property type="term" value="P:DNA-templated transcription"/>
    <property type="evidence" value="ECO:0007669"/>
    <property type="project" value="InterPro"/>
</dbReference>
<name>A0A328D5F2_9ASTE</name>
<evidence type="ECO:0000256" key="1">
    <source>
        <dbReference type="ARBA" id="ARBA00004123"/>
    </source>
</evidence>
<sequence>MVSYDGVMMTSMMNMMMSFSPTMNVFCDENLFHQMNGGGGGWEETLMRSGGGGGGGGGDTDEEVIHGENACFQQLTQLQPTAGTDDYKSEYTSSDSAAVSAASWDNQTPLSIAHRVQRRLAQNREAARKSRLRKKGLHILGATRNIALCGAINPGIAAFEMEYAQWVEEQQMRISQLRNALHANAHDAELQLLVANALDHHYGLFQMKAGVGKADIFYLISGMWQTPIERFLLWLGGYKPSEFINVILPQIAPLNEEQFLSVYDLQLSCQQAEDALNQGMDKLQQFMFHSMRLVSMGTTSCNTQLVSALEKLQSLETLVNQADNLRQQTLQQMCRILTTRQAARGLIAFGDFFQHLRELSSIWVSRPYGI</sequence>
<dbReference type="InterPro" id="IPR025422">
    <property type="entry name" value="TGA_domain"/>
</dbReference>
<dbReference type="PANTHER" id="PTHR45693:SF7">
    <property type="entry name" value="TRANSCRIPTION FACTOR TGA7"/>
    <property type="match status" value="1"/>
</dbReference>